<dbReference type="Gene3D" id="2.170.15.10">
    <property type="entry name" value="Proaerolysin, chain A, domain 3"/>
    <property type="match status" value="1"/>
</dbReference>
<name>A0AAN8JFW0_PATCE</name>
<reference evidence="1 2" key="1">
    <citation type="submission" date="2024-01" db="EMBL/GenBank/DDBJ databases">
        <title>The genome of the rayed Mediterranean limpet Patella caerulea (Linnaeus, 1758).</title>
        <authorList>
            <person name="Anh-Thu Weber A."/>
            <person name="Halstead-Nussloch G."/>
        </authorList>
    </citation>
    <scope>NUCLEOTIDE SEQUENCE [LARGE SCALE GENOMIC DNA]</scope>
    <source>
        <strain evidence="1">AATW-2023a</strain>
        <tissue evidence="1">Whole specimen</tissue>
    </source>
</reference>
<organism evidence="1 2">
    <name type="scientific">Patella caerulea</name>
    <name type="common">Rayed Mediterranean limpet</name>
    <dbReference type="NCBI Taxonomy" id="87958"/>
    <lineage>
        <taxon>Eukaryota</taxon>
        <taxon>Metazoa</taxon>
        <taxon>Spiralia</taxon>
        <taxon>Lophotrochozoa</taxon>
        <taxon>Mollusca</taxon>
        <taxon>Gastropoda</taxon>
        <taxon>Patellogastropoda</taxon>
        <taxon>Patelloidea</taxon>
        <taxon>Patellidae</taxon>
        <taxon>Patella</taxon>
    </lineage>
</organism>
<comment type="caution">
    <text evidence="1">The sequence shown here is derived from an EMBL/GenBank/DDBJ whole genome shotgun (WGS) entry which is preliminary data.</text>
</comment>
<dbReference type="AlphaFoldDB" id="A0AAN8JFW0"/>
<dbReference type="PANTHER" id="PTHR39369">
    <property type="entry name" value="LIN-24 (TWENTY-FOUR) LIKE"/>
    <property type="match status" value="1"/>
</dbReference>
<accession>A0AAN8JFW0</accession>
<protein>
    <submittedName>
        <fullName evidence="1">Uncharacterized protein</fullName>
    </submittedName>
</protein>
<dbReference type="InterPro" id="IPR004991">
    <property type="entry name" value="Aerolysin-like"/>
</dbReference>
<evidence type="ECO:0000313" key="2">
    <source>
        <dbReference type="Proteomes" id="UP001347796"/>
    </source>
</evidence>
<dbReference type="EMBL" id="JAZGQO010000011">
    <property type="protein sequence ID" value="KAK6173543.1"/>
    <property type="molecule type" value="Genomic_DNA"/>
</dbReference>
<dbReference type="Pfam" id="PF03318">
    <property type="entry name" value="ETX_MTX2"/>
    <property type="match status" value="1"/>
</dbReference>
<evidence type="ECO:0000313" key="1">
    <source>
        <dbReference type="EMBL" id="KAK6173543.1"/>
    </source>
</evidence>
<gene>
    <name evidence="1" type="ORF">SNE40_016974</name>
</gene>
<dbReference type="Proteomes" id="UP001347796">
    <property type="component" value="Unassembled WGS sequence"/>
</dbReference>
<dbReference type="CDD" id="cd20237">
    <property type="entry name" value="PFM_LIN24-like"/>
    <property type="match status" value="1"/>
</dbReference>
<proteinExistence type="predicted"/>
<sequence>MSSTSITDIEEVVKIWAWNVFIATRSKDLKNLKLDDVVLDVKWGKVRFLHGRPDYKEQRKLDKPNSQVVFRSTYENWTDHDQEHSFQTEKTTVSSCTTEVTKGFTKGFNLEVKLGLPEEVAGITAGFGREVNMGSTEQSTKEESMTWSINSTIKVPPKHTTTAELVVREQELNASFNMDVNIKGRVLVVVTNLKDNNSFVQSIEGDFSDILKKYRDDNNNKNYIIENKCVKWQLEGTCHFRFGIEQFVRLCENPLVKIEKQ</sequence>
<dbReference type="PANTHER" id="PTHR39369:SF6">
    <property type="entry name" value="LIN-24 (TWENTY-FOUR) LIKE"/>
    <property type="match status" value="1"/>
</dbReference>
<keyword evidence="2" id="KW-1185">Reference proteome</keyword>
<dbReference type="SUPFAM" id="SSF56973">
    <property type="entry name" value="Aerolisin/ETX pore-forming domain"/>
    <property type="match status" value="1"/>
</dbReference>